<comment type="caution">
    <text evidence="2">The sequence shown here is derived from an EMBL/GenBank/DDBJ whole genome shotgun (WGS) entry which is preliminary data.</text>
</comment>
<name>A0A246GGG5_9FLAO</name>
<gene>
    <name evidence="2" type="ORF">BWK59_11630</name>
</gene>
<dbReference type="InterPro" id="IPR036116">
    <property type="entry name" value="FN3_sf"/>
</dbReference>
<dbReference type="AlphaFoldDB" id="A0A246GGG5"/>
<accession>A0A246GGG5</accession>
<dbReference type="InterPro" id="IPR013783">
    <property type="entry name" value="Ig-like_fold"/>
</dbReference>
<reference evidence="2 3" key="1">
    <citation type="journal article" date="2017" name="Infect. Genet. Evol.">
        <title>Comparative genome analysis of fish pathogen Flavobacterium columnare reveals extensive sequence diversity within the species.</title>
        <authorList>
            <person name="Kayansamruaj P."/>
            <person name="Dong H.T."/>
            <person name="Hirono I."/>
            <person name="Kondo H."/>
            <person name="Senapin S."/>
            <person name="Rodkhum C."/>
        </authorList>
    </citation>
    <scope>NUCLEOTIDE SEQUENCE [LARGE SCALE GENOMIC DNA]</scope>
    <source>
        <strain evidence="2 3">1215</strain>
    </source>
</reference>
<sequence>MSITLNRFLFILLIFMQMSFIAQNKEVSPLKIIARGQKDKILLRWGVTSASEWKKALKTGFILTRYTVKKGNQLIAEPEKKILTVNPLLPQPLEQWAELIQKDNYAAIVAQSIYGEEFQISGQNNNSISKIIETADEMEQRHTFGLFAADMSFEGALKAGWGFIDNSIVRNEVYVYQISIPNSKFKSASVLVGMKDYKKLPAIDDLIAVSDDKKVLISWDYESYKDVFTSYKIERSEDGVAFSPITNAPIVNMNEQKGVQSKRLYYVDTLAQNDKTYHYKLYGISAFGEKGQSSKVITAKGVHDVFLPARIDDYKITKDNSVILDWSYPNDLENHIAGFEVNHSEDEKGPYQKVTELLSPQTRKFKYKNLGPSNYFKIFVVGKNNKRLNSQSTLVQPIDSIPPMKPLGLEGTIDSLGVVKLKWNANIEKDLLGYRILKANNVNEEFVDIHTKPFQGTSYTDKVSLKMSNPKVYYRLAAEDKRYNISEMSAILVLEKPDRIPPTAPIFKDYSVSKGKIHLEWVRSYSEDVVSHHLRRKKQGEKEWTEILKVNDTLQSYTDENLENKNTYQYAIVAKDKVGLTSSLEHSVVTVEFIDMNPIAIIENLIGTVDREQRKILLTWRFKKSKEKIKGVSIYRNKLGEAPSLWKEINKPIQEITDTQLSINTEYEYHLLVNLESGNPCKSESVVLNY</sequence>
<proteinExistence type="predicted"/>
<feature type="domain" description="Fibronectin type-III" evidence="1">
    <location>
        <begin position="501"/>
        <end position="597"/>
    </location>
</feature>
<dbReference type="SUPFAM" id="SSF49265">
    <property type="entry name" value="Fibronectin type III"/>
    <property type="match status" value="2"/>
</dbReference>
<evidence type="ECO:0000313" key="2">
    <source>
        <dbReference type="EMBL" id="OWP83231.1"/>
    </source>
</evidence>
<feature type="domain" description="Fibronectin type-III" evidence="1">
    <location>
        <begin position="307"/>
        <end position="403"/>
    </location>
</feature>
<dbReference type="Gene3D" id="2.60.40.10">
    <property type="entry name" value="Immunoglobulins"/>
    <property type="match status" value="5"/>
</dbReference>
<dbReference type="SMART" id="SM00060">
    <property type="entry name" value="FN3"/>
    <property type="match status" value="3"/>
</dbReference>
<evidence type="ECO:0000313" key="3">
    <source>
        <dbReference type="Proteomes" id="UP000197768"/>
    </source>
</evidence>
<dbReference type="PROSITE" id="PS50853">
    <property type="entry name" value="FN3"/>
    <property type="match status" value="2"/>
</dbReference>
<dbReference type="InterPro" id="IPR003961">
    <property type="entry name" value="FN3_dom"/>
</dbReference>
<dbReference type="EMBL" id="MTCZ01000145">
    <property type="protein sequence ID" value="OWP83231.1"/>
    <property type="molecule type" value="Genomic_DNA"/>
</dbReference>
<dbReference type="Proteomes" id="UP000197768">
    <property type="component" value="Unassembled WGS sequence"/>
</dbReference>
<evidence type="ECO:0000259" key="1">
    <source>
        <dbReference type="PROSITE" id="PS50853"/>
    </source>
</evidence>
<dbReference type="CDD" id="cd00063">
    <property type="entry name" value="FN3"/>
    <property type="match status" value="2"/>
</dbReference>
<protein>
    <recommendedName>
        <fullName evidence="1">Fibronectin type-III domain-containing protein</fullName>
    </recommendedName>
</protein>
<organism evidence="2 3">
    <name type="scientific">Flavobacterium davisii</name>
    <dbReference type="NCBI Taxonomy" id="2906077"/>
    <lineage>
        <taxon>Bacteria</taxon>
        <taxon>Pseudomonadati</taxon>
        <taxon>Bacteroidota</taxon>
        <taxon>Flavobacteriia</taxon>
        <taxon>Flavobacteriales</taxon>
        <taxon>Flavobacteriaceae</taxon>
        <taxon>Flavobacterium</taxon>
    </lineage>
</organism>